<dbReference type="PANTHER" id="PTHR43725">
    <property type="entry name" value="UDP-GLUCOSE 4-EPIMERASE"/>
    <property type="match status" value="1"/>
</dbReference>
<evidence type="ECO:0000256" key="8">
    <source>
        <dbReference type="ARBA" id="ARBA00023235"/>
    </source>
</evidence>
<proteinExistence type="inferred from homology"/>
<keyword evidence="9" id="KW-0119">Carbohydrate metabolism</keyword>
<evidence type="ECO:0000256" key="5">
    <source>
        <dbReference type="ARBA" id="ARBA00013189"/>
    </source>
</evidence>
<dbReference type="InterPro" id="IPR036291">
    <property type="entry name" value="NAD(P)-bd_dom_sf"/>
</dbReference>
<dbReference type="Gene3D" id="3.40.50.720">
    <property type="entry name" value="NAD(P)-binding Rossmann-like Domain"/>
    <property type="match status" value="1"/>
</dbReference>
<comment type="catalytic activity">
    <reaction evidence="1">
        <text>UDP-alpha-D-glucose = UDP-alpha-D-galactose</text>
        <dbReference type="Rhea" id="RHEA:22168"/>
        <dbReference type="ChEBI" id="CHEBI:58885"/>
        <dbReference type="ChEBI" id="CHEBI:66914"/>
        <dbReference type="EC" id="5.1.3.2"/>
    </reaction>
</comment>
<comment type="pathway">
    <text evidence="3">Carbohydrate metabolism; galactose metabolism.</text>
</comment>
<comment type="similarity">
    <text evidence="4">Belongs to the NAD(P)-dependent epimerase/dehydratase family.</text>
</comment>
<name>A0A968GF27_9SPIO</name>
<gene>
    <name evidence="13" type="primary">galE</name>
    <name evidence="13" type="ORF">HCT48_01250</name>
</gene>
<evidence type="ECO:0000256" key="10">
    <source>
        <dbReference type="ARBA" id="ARBA00031367"/>
    </source>
</evidence>
<dbReference type="EC" id="5.1.3.2" evidence="5"/>
<comment type="cofactor">
    <cofactor evidence="2">
        <name>NAD(+)</name>
        <dbReference type="ChEBI" id="CHEBI:57540"/>
    </cofactor>
</comment>
<keyword evidence="14" id="KW-1185">Reference proteome</keyword>
<sequence>MKVVVIGGAGYIGSHVVQALLQAGHTVKVYDNLSTGQTINYFDEAHNVEADILDYPTLVKELTGYDAVIHLAAFKAVGESMTHPEKYSINNIMGTLNVLNAMSALGITRMVFSSSAAIFGEGDGTPIQEDAPKAPTSYYGFTKLEIERFLAWYDRLRSMRYATLRYFNAAGYDPSETILGLEKNPANLIPVIMECAFGIRPELTIFGKDYPTQDGTCIRDYIHVSDLATAHVKALEYIDREDKSVALNLGTGMGLSVKEIYDQAVLVHGKPIPMQYGERRAGDPAQLVASSSKAQELLHWHPQHSTLDTLITSTYQAYRRHYPRA</sequence>
<reference evidence="13" key="1">
    <citation type="submission" date="2020-03" db="EMBL/GenBank/DDBJ databases">
        <title>Spirochaetal bacteria isolated from arthropods constitute a novel genus Entomospira genus novum within the order Spirochaetales.</title>
        <authorList>
            <person name="Grana-Miraglia L."/>
            <person name="Sikutova S."/>
            <person name="Fingerle V."/>
            <person name="Sing A."/>
            <person name="Castillo-Ramirez S."/>
            <person name="Margos G."/>
            <person name="Rudolf I."/>
        </authorList>
    </citation>
    <scope>NUCLEOTIDE SEQUENCE</scope>
    <source>
        <strain evidence="13">BR149</strain>
    </source>
</reference>
<dbReference type="RefSeq" id="WP_167694963.1">
    <property type="nucleotide sequence ID" value="NZ_CP118181.1"/>
</dbReference>
<dbReference type="PANTHER" id="PTHR43725:SF53">
    <property type="entry name" value="UDP-ARABINOSE 4-EPIMERASE 1"/>
    <property type="match status" value="1"/>
</dbReference>
<dbReference type="NCBIfam" id="TIGR01179">
    <property type="entry name" value="galE"/>
    <property type="match status" value="1"/>
</dbReference>
<feature type="domain" description="NAD-dependent epimerase/dehydratase" evidence="12">
    <location>
        <begin position="3"/>
        <end position="250"/>
    </location>
</feature>
<dbReference type="InterPro" id="IPR001509">
    <property type="entry name" value="Epimerase_deHydtase"/>
</dbReference>
<evidence type="ECO:0000256" key="3">
    <source>
        <dbReference type="ARBA" id="ARBA00004947"/>
    </source>
</evidence>
<dbReference type="Gene3D" id="3.90.25.10">
    <property type="entry name" value="UDP-galactose 4-epimerase, domain 1"/>
    <property type="match status" value="1"/>
</dbReference>
<keyword evidence="7" id="KW-0520">NAD</keyword>
<evidence type="ECO:0000256" key="7">
    <source>
        <dbReference type="ARBA" id="ARBA00023027"/>
    </source>
</evidence>
<dbReference type="GO" id="GO:0033499">
    <property type="term" value="P:galactose catabolic process via UDP-galactose, Leloir pathway"/>
    <property type="evidence" value="ECO:0007669"/>
    <property type="project" value="TreeGrafter"/>
</dbReference>
<dbReference type="EMBL" id="JAATLM010000001">
    <property type="protein sequence ID" value="NIZ68848.1"/>
    <property type="molecule type" value="Genomic_DNA"/>
</dbReference>
<dbReference type="Pfam" id="PF01370">
    <property type="entry name" value="Epimerase"/>
    <property type="match status" value="1"/>
</dbReference>
<protein>
    <recommendedName>
        <fullName evidence="6">UDP-glucose 4-epimerase</fullName>
        <ecNumber evidence="5">5.1.3.2</ecNumber>
    </recommendedName>
    <alternativeName>
        <fullName evidence="11">Galactowaldenase</fullName>
    </alternativeName>
    <alternativeName>
        <fullName evidence="10">UDP-galactose 4-epimerase</fullName>
    </alternativeName>
</protein>
<evidence type="ECO:0000256" key="6">
    <source>
        <dbReference type="ARBA" id="ARBA00018569"/>
    </source>
</evidence>
<dbReference type="AlphaFoldDB" id="A0A968GF27"/>
<evidence type="ECO:0000256" key="11">
    <source>
        <dbReference type="ARBA" id="ARBA00033067"/>
    </source>
</evidence>
<organism evidence="13 14">
    <name type="scientific">Entomospira culicis</name>
    <dbReference type="NCBI Taxonomy" id="2719989"/>
    <lineage>
        <taxon>Bacteria</taxon>
        <taxon>Pseudomonadati</taxon>
        <taxon>Spirochaetota</taxon>
        <taxon>Spirochaetia</taxon>
        <taxon>Spirochaetales</taxon>
        <taxon>Spirochaetaceae</taxon>
        <taxon>Entomospira</taxon>
    </lineage>
</organism>
<dbReference type="SUPFAM" id="SSF51735">
    <property type="entry name" value="NAD(P)-binding Rossmann-fold domains"/>
    <property type="match status" value="1"/>
</dbReference>
<dbReference type="GO" id="GO:0003978">
    <property type="term" value="F:UDP-glucose 4-epimerase activity"/>
    <property type="evidence" value="ECO:0007669"/>
    <property type="project" value="UniProtKB-EC"/>
</dbReference>
<evidence type="ECO:0000256" key="4">
    <source>
        <dbReference type="ARBA" id="ARBA00007637"/>
    </source>
</evidence>
<evidence type="ECO:0000256" key="9">
    <source>
        <dbReference type="ARBA" id="ARBA00023277"/>
    </source>
</evidence>
<evidence type="ECO:0000259" key="12">
    <source>
        <dbReference type="Pfam" id="PF01370"/>
    </source>
</evidence>
<accession>A0A968GF27</accession>
<evidence type="ECO:0000256" key="1">
    <source>
        <dbReference type="ARBA" id="ARBA00000083"/>
    </source>
</evidence>
<evidence type="ECO:0000256" key="2">
    <source>
        <dbReference type="ARBA" id="ARBA00001911"/>
    </source>
</evidence>
<dbReference type="Proteomes" id="UP000778951">
    <property type="component" value="Unassembled WGS sequence"/>
</dbReference>
<comment type="caution">
    <text evidence="13">The sequence shown here is derived from an EMBL/GenBank/DDBJ whole genome shotgun (WGS) entry which is preliminary data.</text>
</comment>
<keyword evidence="8 13" id="KW-0413">Isomerase</keyword>
<evidence type="ECO:0000313" key="13">
    <source>
        <dbReference type="EMBL" id="NIZ68848.1"/>
    </source>
</evidence>
<evidence type="ECO:0000313" key="14">
    <source>
        <dbReference type="Proteomes" id="UP000778951"/>
    </source>
</evidence>
<dbReference type="InterPro" id="IPR005886">
    <property type="entry name" value="UDP_G4E"/>
</dbReference>